<dbReference type="RefSeq" id="WP_169654136.1">
    <property type="nucleotide sequence ID" value="NZ_JABANE010000001.1"/>
</dbReference>
<dbReference type="SUPFAM" id="SSF46785">
    <property type="entry name" value="Winged helix' DNA-binding domain"/>
    <property type="match status" value="1"/>
</dbReference>
<dbReference type="InterPro" id="IPR039422">
    <property type="entry name" value="MarR/SlyA-like"/>
</dbReference>
<dbReference type="Gene3D" id="1.10.10.10">
    <property type="entry name" value="Winged helix-like DNA-binding domain superfamily/Winged helix DNA-binding domain"/>
    <property type="match status" value="1"/>
</dbReference>
<dbReference type="PROSITE" id="PS50995">
    <property type="entry name" value="HTH_MARR_2"/>
    <property type="match status" value="1"/>
</dbReference>
<dbReference type="GO" id="GO:0003700">
    <property type="term" value="F:DNA-binding transcription factor activity"/>
    <property type="evidence" value="ECO:0007669"/>
    <property type="project" value="InterPro"/>
</dbReference>
<dbReference type="AlphaFoldDB" id="A0A7X9P0G0"/>
<organism evidence="2 3">
    <name type="scientific">Flammeovirga aprica JL-4</name>
    <dbReference type="NCBI Taxonomy" id="694437"/>
    <lineage>
        <taxon>Bacteria</taxon>
        <taxon>Pseudomonadati</taxon>
        <taxon>Bacteroidota</taxon>
        <taxon>Cytophagia</taxon>
        <taxon>Cytophagales</taxon>
        <taxon>Flammeovirgaceae</taxon>
        <taxon>Flammeovirga</taxon>
    </lineage>
</organism>
<dbReference type="PRINTS" id="PR00598">
    <property type="entry name" value="HTHMARR"/>
</dbReference>
<dbReference type="PANTHER" id="PTHR33164:SF101">
    <property type="entry name" value="TRANSCRIPTIONAL REPRESSOR MPRA"/>
    <property type="match status" value="1"/>
</dbReference>
<dbReference type="GO" id="GO:0006950">
    <property type="term" value="P:response to stress"/>
    <property type="evidence" value="ECO:0007669"/>
    <property type="project" value="TreeGrafter"/>
</dbReference>
<protein>
    <submittedName>
        <fullName evidence="2">MarR family transcriptional regulator</fullName>
    </submittedName>
</protein>
<sequence>MSIEKDINQKEFKNAFQKVYINLMYTNSWMQDLSKTWCKQFDITQQQYNVLRILRGAHPHCMNPGSIKQVMIDKSPDLTRLIDRLIDKEYVQRETCGSNRRKVDVLITQKGLDKLSELDPHEDGILDTVRNLSEEEANQLSMLLDKLRNSRED</sequence>
<dbReference type="InterPro" id="IPR036388">
    <property type="entry name" value="WH-like_DNA-bd_sf"/>
</dbReference>
<name>A0A7X9P0G0_9BACT</name>
<dbReference type="InterPro" id="IPR036390">
    <property type="entry name" value="WH_DNA-bd_sf"/>
</dbReference>
<evidence type="ECO:0000259" key="1">
    <source>
        <dbReference type="PROSITE" id="PS50995"/>
    </source>
</evidence>
<dbReference type="Proteomes" id="UP000576082">
    <property type="component" value="Unassembled WGS sequence"/>
</dbReference>
<feature type="domain" description="HTH marR-type" evidence="1">
    <location>
        <begin position="9"/>
        <end position="149"/>
    </location>
</feature>
<dbReference type="Pfam" id="PF01047">
    <property type="entry name" value="MarR"/>
    <property type="match status" value="1"/>
</dbReference>
<dbReference type="PANTHER" id="PTHR33164">
    <property type="entry name" value="TRANSCRIPTIONAL REGULATOR, MARR FAMILY"/>
    <property type="match status" value="1"/>
</dbReference>
<accession>A0A7X9P0G0</accession>
<comment type="caution">
    <text evidence="2">The sequence shown here is derived from an EMBL/GenBank/DDBJ whole genome shotgun (WGS) entry which is preliminary data.</text>
</comment>
<dbReference type="SMART" id="SM00347">
    <property type="entry name" value="HTH_MARR"/>
    <property type="match status" value="1"/>
</dbReference>
<evidence type="ECO:0000313" key="2">
    <source>
        <dbReference type="EMBL" id="NME66359.1"/>
    </source>
</evidence>
<keyword evidence="3" id="KW-1185">Reference proteome</keyword>
<gene>
    <name evidence="2" type="ORF">HHU12_00115</name>
</gene>
<dbReference type="InterPro" id="IPR000835">
    <property type="entry name" value="HTH_MarR-typ"/>
</dbReference>
<evidence type="ECO:0000313" key="3">
    <source>
        <dbReference type="Proteomes" id="UP000576082"/>
    </source>
</evidence>
<dbReference type="EMBL" id="JABANE010000001">
    <property type="protein sequence ID" value="NME66359.1"/>
    <property type="molecule type" value="Genomic_DNA"/>
</dbReference>
<reference evidence="2 3" key="1">
    <citation type="submission" date="2020-04" db="EMBL/GenBank/DDBJ databases">
        <title>Flammeovirga sp. SR4, a novel species isolated from seawater.</title>
        <authorList>
            <person name="Wang X."/>
        </authorList>
    </citation>
    <scope>NUCLEOTIDE SEQUENCE [LARGE SCALE GENOMIC DNA]</scope>
    <source>
        <strain evidence="2 3">ATCC 23126</strain>
    </source>
</reference>
<proteinExistence type="predicted"/>